<evidence type="ECO:0000256" key="1">
    <source>
        <dbReference type="ARBA" id="ARBA00009091"/>
    </source>
</evidence>
<dbReference type="GO" id="GO:0051082">
    <property type="term" value="F:unfolded protein binding"/>
    <property type="evidence" value="ECO:0007669"/>
    <property type="project" value="InterPro"/>
</dbReference>
<dbReference type="InterPro" id="IPR005632">
    <property type="entry name" value="Chaperone_Skp"/>
</dbReference>
<comment type="similarity">
    <text evidence="1">Belongs to the Skp family.</text>
</comment>
<dbReference type="PANTHER" id="PTHR35089">
    <property type="entry name" value="CHAPERONE PROTEIN SKP"/>
    <property type="match status" value="1"/>
</dbReference>
<reference evidence="4" key="1">
    <citation type="submission" date="2020-10" db="EMBL/GenBank/DDBJ databases">
        <authorList>
            <person name="Gilroy R."/>
        </authorList>
    </citation>
    <scope>NUCLEOTIDE SEQUENCE</scope>
    <source>
        <strain evidence="4">B1-8020</strain>
    </source>
</reference>
<evidence type="ECO:0000313" key="4">
    <source>
        <dbReference type="EMBL" id="MBO8472709.1"/>
    </source>
</evidence>
<dbReference type="AlphaFoldDB" id="A0A9D9IH81"/>
<proteinExistence type="inferred from homology"/>
<keyword evidence="2 3" id="KW-0732">Signal</keyword>
<evidence type="ECO:0000256" key="2">
    <source>
        <dbReference type="ARBA" id="ARBA00022729"/>
    </source>
</evidence>
<evidence type="ECO:0000256" key="3">
    <source>
        <dbReference type="SAM" id="SignalP"/>
    </source>
</evidence>
<comment type="caution">
    <text evidence="4">The sequence shown here is derived from an EMBL/GenBank/DDBJ whole genome shotgun (WGS) entry which is preliminary data.</text>
</comment>
<dbReference type="EMBL" id="JADIMA010000036">
    <property type="protein sequence ID" value="MBO8472709.1"/>
    <property type="molecule type" value="Genomic_DNA"/>
</dbReference>
<accession>A0A9D9IH81</accession>
<evidence type="ECO:0000313" key="5">
    <source>
        <dbReference type="Proteomes" id="UP000823604"/>
    </source>
</evidence>
<gene>
    <name evidence="4" type="ORF">IAB81_03665</name>
</gene>
<protein>
    <submittedName>
        <fullName evidence="4">OmpH family outer membrane protein</fullName>
    </submittedName>
</protein>
<dbReference type="SMART" id="SM00935">
    <property type="entry name" value="OmpH"/>
    <property type="match status" value="1"/>
</dbReference>
<feature type="chain" id="PRO_5039481210" evidence="3">
    <location>
        <begin position="19"/>
        <end position="181"/>
    </location>
</feature>
<name>A0A9D9IH81_9BACT</name>
<dbReference type="GO" id="GO:0050821">
    <property type="term" value="P:protein stabilization"/>
    <property type="evidence" value="ECO:0007669"/>
    <property type="project" value="TreeGrafter"/>
</dbReference>
<sequence length="181" mass="20400">MKKFFVIVAAAIASVAFADAQNLKFGYVNFDEVVMLMAETDSARADLEVAQKDANDTYQAMIEEYNLKAEQYQQKVASWTPAVQESKARELTEIEQRIRDFESSIQLELSQMQQRLMAPIYQKASDALNKISKAKGLSFVFHTTSLLYYDPSQGTDLTADMKAELGIPADKVLNLQQQNIQ</sequence>
<feature type="signal peptide" evidence="3">
    <location>
        <begin position="1"/>
        <end position="18"/>
    </location>
</feature>
<dbReference type="PANTHER" id="PTHR35089:SF1">
    <property type="entry name" value="CHAPERONE PROTEIN SKP"/>
    <property type="match status" value="1"/>
</dbReference>
<dbReference type="Proteomes" id="UP000823604">
    <property type="component" value="Unassembled WGS sequence"/>
</dbReference>
<reference evidence="4" key="2">
    <citation type="journal article" date="2021" name="PeerJ">
        <title>Extensive microbial diversity within the chicken gut microbiome revealed by metagenomics and culture.</title>
        <authorList>
            <person name="Gilroy R."/>
            <person name="Ravi A."/>
            <person name="Getino M."/>
            <person name="Pursley I."/>
            <person name="Horton D.L."/>
            <person name="Alikhan N.F."/>
            <person name="Baker D."/>
            <person name="Gharbi K."/>
            <person name="Hall N."/>
            <person name="Watson M."/>
            <person name="Adriaenssens E.M."/>
            <person name="Foster-Nyarko E."/>
            <person name="Jarju S."/>
            <person name="Secka A."/>
            <person name="Antonio M."/>
            <person name="Oren A."/>
            <person name="Chaudhuri R.R."/>
            <person name="La Ragione R."/>
            <person name="Hildebrand F."/>
            <person name="Pallen M.J."/>
        </authorList>
    </citation>
    <scope>NUCLEOTIDE SEQUENCE</scope>
    <source>
        <strain evidence="4">B1-8020</strain>
    </source>
</reference>
<dbReference type="InterPro" id="IPR024930">
    <property type="entry name" value="Skp_dom_sf"/>
</dbReference>
<organism evidence="4 5">
    <name type="scientific">Candidatus Merdivivens pullicola</name>
    <dbReference type="NCBI Taxonomy" id="2840872"/>
    <lineage>
        <taxon>Bacteria</taxon>
        <taxon>Pseudomonadati</taxon>
        <taxon>Bacteroidota</taxon>
        <taxon>Bacteroidia</taxon>
        <taxon>Bacteroidales</taxon>
        <taxon>Muribaculaceae</taxon>
        <taxon>Muribaculaceae incertae sedis</taxon>
        <taxon>Candidatus Merdivivens</taxon>
    </lineage>
</organism>
<dbReference type="Gene3D" id="3.30.910.20">
    <property type="entry name" value="Skp domain"/>
    <property type="match status" value="1"/>
</dbReference>
<dbReference type="SUPFAM" id="SSF111384">
    <property type="entry name" value="OmpH-like"/>
    <property type="match status" value="1"/>
</dbReference>
<dbReference type="GO" id="GO:0005829">
    <property type="term" value="C:cytosol"/>
    <property type="evidence" value="ECO:0007669"/>
    <property type="project" value="TreeGrafter"/>
</dbReference>
<dbReference type="Pfam" id="PF03938">
    <property type="entry name" value="OmpH"/>
    <property type="match status" value="1"/>
</dbReference>